<dbReference type="GO" id="GO:0051603">
    <property type="term" value="P:proteolysis involved in protein catabolic process"/>
    <property type="evidence" value="ECO:0007669"/>
    <property type="project" value="InterPro"/>
</dbReference>
<keyword evidence="5" id="KW-0788">Thiol protease</keyword>
<dbReference type="EMBL" id="SZYD01000004">
    <property type="protein sequence ID" value="KAD6453443.1"/>
    <property type="molecule type" value="Genomic_DNA"/>
</dbReference>
<feature type="active site" description="Nucleophile" evidence="6">
    <location>
        <position position="200"/>
    </location>
</feature>
<evidence type="ECO:0000313" key="9">
    <source>
        <dbReference type="EMBL" id="KAD6453443.1"/>
    </source>
</evidence>
<dbReference type="PANTHER" id="PTHR12000:SF44">
    <property type="entry name" value="LEGUMAIN PROTEIN"/>
    <property type="match status" value="1"/>
</dbReference>
<dbReference type="FunFam" id="1.10.132.130:FF:000001">
    <property type="entry name" value="Vacuolar-processing enzyme beta-isozyme"/>
    <property type="match status" value="1"/>
</dbReference>
<dbReference type="PANTHER" id="PTHR12000">
    <property type="entry name" value="HEMOGLOBINASE FAMILY MEMBER"/>
    <property type="match status" value="1"/>
</dbReference>
<dbReference type="PRINTS" id="PR00776">
    <property type="entry name" value="HEMOGLOBNASE"/>
</dbReference>
<proteinExistence type="inferred from homology"/>
<dbReference type="AlphaFoldDB" id="A0A5N6PHH4"/>
<dbReference type="OrthoDB" id="192611at2759"/>
<name>A0A5N6PHH4_9ASTR</name>
<protein>
    <recommendedName>
        <fullName evidence="8">Legumain prodomain domain-containing protein</fullName>
    </recommendedName>
</protein>
<dbReference type="GO" id="GO:0006624">
    <property type="term" value="P:vacuolar protein processing"/>
    <property type="evidence" value="ECO:0007669"/>
    <property type="project" value="TreeGrafter"/>
</dbReference>
<dbReference type="InterPro" id="IPR046427">
    <property type="entry name" value="Legumain_prodom_sf"/>
</dbReference>
<accession>A0A5N6PHH4</accession>
<evidence type="ECO:0000256" key="3">
    <source>
        <dbReference type="ARBA" id="ARBA00022729"/>
    </source>
</evidence>
<keyword evidence="3 7" id="KW-0732">Signal</keyword>
<dbReference type="InterPro" id="IPR001096">
    <property type="entry name" value="Peptidase_C13"/>
</dbReference>
<reference evidence="9 10" key="1">
    <citation type="submission" date="2019-05" db="EMBL/GenBank/DDBJ databases">
        <title>Mikania micrantha, genome provides insights into the molecular mechanism of rapid growth.</title>
        <authorList>
            <person name="Liu B."/>
        </authorList>
    </citation>
    <scope>NUCLEOTIDE SEQUENCE [LARGE SCALE GENOMIC DNA]</scope>
    <source>
        <strain evidence="9">NLD-2019</strain>
        <tissue evidence="9">Leaf</tissue>
    </source>
</reference>
<keyword evidence="4" id="KW-0378">Hydrolase</keyword>
<evidence type="ECO:0000256" key="6">
    <source>
        <dbReference type="PIRSR" id="PIRSR019663-1"/>
    </source>
</evidence>
<keyword evidence="2" id="KW-0645">Protease</keyword>
<dbReference type="Proteomes" id="UP000326396">
    <property type="component" value="Linkage Group LG12"/>
</dbReference>
<dbReference type="CDD" id="cd21115">
    <property type="entry name" value="legumain_C"/>
    <property type="match status" value="1"/>
</dbReference>
<gene>
    <name evidence="9" type="ORF">E3N88_08148</name>
</gene>
<feature type="chain" id="PRO_5024279105" description="Legumain prodomain domain-containing protein" evidence="7">
    <location>
        <begin position="27"/>
        <end position="426"/>
    </location>
</feature>
<dbReference type="GO" id="GO:0005773">
    <property type="term" value="C:vacuole"/>
    <property type="evidence" value="ECO:0007669"/>
    <property type="project" value="GOC"/>
</dbReference>
<feature type="active site" evidence="6">
    <location>
        <position position="158"/>
    </location>
</feature>
<keyword evidence="10" id="KW-1185">Reference proteome</keyword>
<comment type="caution">
    <text evidence="9">The sequence shown here is derived from an EMBL/GenBank/DDBJ whole genome shotgun (WGS) entry which is preliminary data.</text>
</comment>
<dbReference type="PIRSF" id="PIRSF500139">
    <property type="entry name" value="AE"/>
    <property type="match status" value="1"/>
</dbReference>
<evidence type="ECO:0000256" key="7">
    <source>
        <dbReference type="SAM" id="SignalP"/>
    </source>
</evidence>
<feature type="signal peptide" evidence="7">
    <location>
        <begin position="1"/>
        <end position="26"/>
    </location>
</feature>
<comment type="similarity">
    <text evidence="1">Belongs to the peptidase C13 family.</text>
</comment>
<evidence type="ECO:0000313" key="10">
    <source>
        <dbReference type="Proteomes" id="UP000326396"/>
    </source>
</evidence>
<dbReference type="FunFam" id="3.40.50.1460:FF:000020">
    <property type="entry name" value="Clan CD, family C13, asparaginyl endopeptidase-like cysteine peptidase"/>
    <property type="match status" value="1"/>
</dbReference>
<dbReference type="GO" id="GO:0004197">
    <property type="term" value="F:cysteine-type endopeptidase activity"/>
    <property type="evidence" value="ECO:0007669"/>
    <property type="project" value="InterPro"/>
</dbReference>
<evidence type="ECO:0000256" key="1">
    <source>
        <dbReference type="ARBA" id="ARBA00009941"/>
    </source>
</evidence>
<dbReference type="InterPro" id="IPR048501">
    <property type="entry name" value="Legum_prodom"/>
</dbReference>
<dbReference type="InterPro" id="IPR043577">
    <property type="entry name" value="AE"/>
</dbReference>
<organism evidence="9 10">
    <name type="scientific">Mikania micrantha</name>
    <name type="common">bitter vine</name>
    <dbReference type="NCBI Taxonomy" id="192012"/>
    <lineage>
        <taxon>Eukaryota</taxon>
        <taxon>Viridiplantae</taxon>
        <taxon>Streptophyta</taxon>
        <taxon>Embryophyta</taxon>
        <taxon>Tracheophyta</taxon>
        <taxon>Spermatophyta</taxon>
        <taxon>Magnoliopsida</taxon>
        <taxon>eudicotyledons</taxon>
        <taxon>Gunneridae</taxon>
        <taxon>Pentapetalae</taxon>
        <taxon>asterids</taxon>
        <taxon>campanulids</taxon>
        <taxon>Asterales</taxon>
        <taxon>Asteraceae</taxon>
        <taxon>Asteroideae</taxon>
        <taxon>Heliantheae alliance</taxon>
        <taxon>Eupatorieae</taxon>
        <taxon>Mikania</taxon>
    </lineage>
</organism>
<dbReference type="Gene3D" id="1.10.132.130">
    <property type="match status" value="1"/>
</dbReference>
<feature type="domain" description="Legumain prodomain" evidence="8">
    <location>
        <begin position="317"/>
        <end position="409"/>
    </location>
</feature>
<dbReference type="Gene3D" id="3.40.50.1460">
    <property type="match status" value="1"/>
</dbReference>
<sequence>MHSLPMATFRFLLLLLTLLVVQLSDATRRSLFSSDNGGTKWAVLVAGSNGYYNYRHQADVCHAYQILKRGGLKDENIIVFMYDDIANNKLNPRPGVIINSPNGSDVYAGVPKDYTGEYVTAANFYAVLLGDASALTGGSGKVLATKPQDKIFVYYADHGGPGTLGMPNPPLIYANDFIQVLKTKHAMRTYSEMVIYVESCESGSIFEGLIPENLNIYVTTASNATESSWAAIVLVKLRTLNDNPYVGSHVMQYGTKGISGETVSVYQGSCHVKHTADHMPSFDSMGVVDQREADLHSMWHMYKKSTGEPQEKKELLKNINEITAHRVHLDSSVNMIKSQLLGDQQDGPVRGGGWSVVDDWGCLKSMVQTFETHCGSLTQYGMKHTRTFANLCNNGVSTKAMDEAAKARCSSYNMGRWDPAVVGYSA</sequence>
<dbReference type="Pfam" id="PF01650">
    <property type="entry name" value="Peptidase_C13"/>
    <property type="match status" value="1"/>
</dbReference>
<dbReference type="PIRSF" id="PIRSF019663">
    <property type="entry name" value="Legumain"/>
    <property type="match status" value="1"/>
</dbReference>
<evidence type="ECO:0000256" key="2">
    <source>
        <dbReference type="ARBA" id="ARBA00022670"/>
    </source>
</evidence>
<evidence type="ECO:0000259" key="8">
    <source>
        <dbReference type="Pfam" id="PF20985"/>
    </source>
</evidence>
<dbReference type="Pfam" id="PF20985">
    <property type="entry name" value="Legum_prodom"/>
    <property type="match status" value="1"/>
</dbReference>
<evidence type="ECO:0000256" key="4">
    <source>
        <dbReference type="ARBA" id="ARBA00022801"/>
    </source>
</evidence>
<evidence type="ECO:0000256" key="5">
    <source>
        <dbReference type="ARBA" id="ARBA00022807"/>
    </source>
</evidence>